<dbReference type="PANTHER" id="PTHR34148:SF1">
    <property type="entry name" value="ADENOSYLCOBINAMIDE-GDP RIBAZOLETRANSFERASE"/>
    <property type="match status" value="1"/>
</dbReference>
<evidence type="ECO:0000256" key="5">
    <source>
        <dbReference type="ARBA" id="ARBA00013200"/>
    </source>
</evidence>
<protein>
    <recommendedName>
        <fullName evidence="6 19">Adenosylcobinamide-GDP ribazoletransferase</fullName>
        <ecNumber evidence="5 19">2.7.8.26</ecNumber>
    </recommendedName>
    <alternativeName>
        <fullName evidence="16 19">Cobalamin synthase</fullName>
    </alternativeName>
    <alternativeName>
        <fullName evidence="15 19">Cobalamin-5'-phosphate synthase</fullName>
    </alternativeName>
</protein>
<dbReference type="GO" id="GO:0005886">
    <property type="term" value="C:plasma membrane"/>
    <property type="evidence" value="ECO:0007669"/>
    <property type="project" value="UniProtKB-SubCell"/>
</dbReference>
<evidence type="ECO:0000256" key="4">
    <source>
        <dbReference type="ARBA" id="ARBA00010561"/>
    </source>
</evidence>
<evidence type="ECO:0000256" key="9">
    <source>
        <dbReference type="ARBA" id="ARBA00022679"/>
    </source>
</evidence>
<evidence type="ECO:0000256" key="6">
    <source>
        <dbReference type="ARBA" id="ARBA00015850"/>
    </source>
</evidence>
<comment type="catalytic activity">
    <reaction evidence="18 19">
        <text>alpha-ribazole 5'-phosphate + adenosylcob(III)inamide-GDP = adenosylcob(III)alamin 5'-phosphate + GMP + H(+)</text>
        <dbReference type="Rhea" id="RHEA:23560"/>
        <dbReference type="ChEBI" id="CHEBI:15378"/>
        <dbReference type="ChEBI" id="CHEBI:57918"/>
        <dbReference type="ChEBI" id="CHEBI:58115"/>
        <dbReference type="ChEBI" id="CHEBI:60487"/>
        <dbReference type="ChEBI" id="CHEBI:60493"/>
        <dbReference type="EC" id="2.7.8.26"/>
    </reaction>
</comment>
<evidence type="ECO:0000256" key="13">
    <source>
        <dbReference type="ARBA" id="ARBA00023136"/>
    </source>
</evidence>
<keyword evidence="9 19" id="KW-0808">Transferase</keyword>
<comment type="similarity">
    <text evidence="4 19">Belongs to the CobS family.</text>
</comment>
<dbReference type="STRING" id="584708.Apau_2348"/>
<feature type="transmembrane region" description="Helical" evidence="19">
    <location>
        <begin position="136"/>
        <end position="156"/>
    </location>
</feature>
<evidence type="ECO:0000313" key="21">
    <source>
        <dbReference type="Proteomes" id="UP000005096"/>
    </source>
</evidence>
<evidence type="ECO:0000256" key="12">
    <source>
        <dbReference type="ARBA" id="ARBA00022989"/>
    </source>
</evidence>
<evidence type="ECO:0000256" key="2">
    <source>
        <dbReference type="ARBA" id="ARBA00004651"/>
    </source>
</evidence>
<evidence type="ECO:0000256" key="1">
    <source>
        <dbReference type="ARBA" id="ARBA00001946"/>
    </source>
</evidence>
<evidence type="ECO:0000256" key="18">
    <source>
        <dbReference type="ARBA" id="ARBA00049504"/>
    </source>
</evidence>
<dbReference type="EC" id="2.7.8.26" evidence="5 19"/>
<keyword evidence="13 19" id="KW-0472">Membrane</keyword>
<dbReference type="RefSeq" id="WP_006302003.1">
    <property type="nucleotide sequence ID" value="NZ_CM001022.1"/>
</dbReference>
<evidence type="ECO:0000256" key="16">
    <source>
        <dbReference type="ARBA" id="ARBA00032853"/>
    </source>
</evidence>
<dbReference type="AlphaFoldDB" id="E3D082"/>
<evidence type="ECO:0000256" key="19">
    <source>
        <dbReference type="HAMAP-Rule" id="MF_00719"/>
    </source>
</evidence>
<evidence type="ECO:0000256" key="3">
    <source>
        <dbReference type="ARBA" id="ARBA00004663"/>
    </source>
</evidence>
<evidence type="ECO:0000256" key="14">
    <source>
        <dbReference type="ARBA" id="ARBA00025228"/>
    </source>
</evidence>
<keyword evidence="12 19" id="KW-1133">Transmembrane helix</keyword>
<keyword evidence="10 19" id="KW-0812">Transmembrane</keyword>
<evidence type="ECO:0000256" key="10">
    <source>
        <dbReference type="ARBA" id="ARBA00022692"/>
    </source>
</evidence>
<comment type="cofactor">
    <cofactor evidence="1 19">
        <name>Mg(2+)</name>
        <dbReference type="ChEBI" id="CHEBI:18420"/>
    </cofactor>
</comment>
<dbReference type="Pfam" id="PF02654">
    <property type="entry name" value="CobS"/>
    <property type="match status" value="1"/>
</dbReference>
<comment type="catalytic activity">
    <reaction evidence="17 19">
        <text>alpha-ribazole + adenosylcob(III)inamide-GDP = adenosylcob(III)alamin + GMP + H(+)</text>
        <dbReference type="Rhea" id="RHEA:16049"/>
        <dbReference type="ChEBI" id="CHEBI:10329"/>
        <dbReference type="ChEBI" id="CHEBI:15378"/>
        <dbReference type="ChEBI" id="CHEBI:18408"/>
        <dbReference type="ChEBI" id="CHEBI:58115"/>
        <dbReference type="ChEBI" id="CHEBI:60487"/>
        <dbReference type="EC" id="2.7.8.26"/>
    </reaction>
</comment>
<reference evidence="20 21" key="1">
    <citation type="journal article" date="2010" name="Stand. Genomic Sci.">
        <title>Non-contiguous finished genome sequence of Aminomonas paucivorans type strain (GLU-3).</title>
        <authorList>
            <person name="Pitluck S."/>
            <person name="Yasawong M."/>
            <person name="Held B."/>
            <person name="Lapidus A."/>
            <person name="Nolan M."/>
            <person name="Copeland A."/>
            <person name="Lucas S."/>
            <person name="Del Rio T.G."/>
            <person name="Tice H."/>
            <person name="Cheng J.F."/>
            <person name="Chertkov O."/>
            <person name="Goodwin L."/>
            <person name="Tapia R."/>
            <person name="Han C."/>
            <person name="Liolios K."/>
            <person name="Ivanova N."/>
            <person name="Mavromatis K."/>
            <person name="Ovchinnikova G."/>
            <person name="Pati A."/>
            <person name="Chen A."/>
            <person name="Palaniappan K."/>
            <person name="Land M."/>
            <person name="Hauser L."/>
            <person name="Chang Y.J."/>
            <person name="Jeffries C.D."/>
            <person name="Pukall R."/>
            <person name="Spring S."/>
            <person name="Rohde M."/>
            <person name="Sikorski J."/>
            <person name="Goker M."/>
            <person name="Woyke T."/>
            <person name="Bristow J."/>
            <person name="Eisen J.A."/>
            <person name="Markowitz V."/>
            <person name="Hugenholtz P."/>
            <person name="Kyrpides N.C."/>
            <person name="Klenk H.P."/>
        </authorList>
    </citation>
    <scope>NUCLEOTIDE SEQUENCE [LARGE SCALE GENOMIC DNA]</scope>
    <source>
        <strain evidence="20 21">DSM 12260</strain>
    </source>
</reference>
<dbReference type="InterPro" id="IPR003805">
    <property type="entry name" value="CobS"/>
</dbReference>
<comment type="subcellular location">
    <subcellularLocation>
        <location evidence="2 19">Cell membrane</location>
        <topology evidence="2 19">Multi-pass membrane protein</topology>
    </subcellularLocation>
</comment>
<keyword evidence="21" id="KW-1185">Reference proteome</keyword>
<dbReference type="GO" id="GO:0051073">
    <property type="term" value="F:adenosylcobinamide-GDP ribazoletransferase activity"/>
    <property type="evidence" value="ECO:0007669"/>
    <property type="project" value="UniProtKB-UniRule"/>
</dbReference>
<keyword evidence="7 19" id="KW-1003">Cell membrane</keyword>
<evidence type="ECO:0000256" key="8">
    <source>
        <dbReference type="ARBA" id="ARBA00022573"/>
    </source>
</evidence>
<keyword evidence="8 19" id="KW-0169">Cobalamin biosynthesis</keyword>
<dbReference type="PANTHER" id="PTHR34148">
    <property type="entry name" value="ADENOSYLCOBINAMIDE-GDP RIBAZOLETRANSFERASE"/>
    <property type="match status" value="1"/>
</dbReference>
<sequence>MTFLRRLALQWALLTRLPLPASWVPPGLDDAPSLSWAPLVGGVLGLGTGACGWLLARSLPPLPAAWGTCGLYALAGWALHLDGWSDLADGFGSGRRGEALREVMKDSRIGGFGALALVWGVGMWSLLLAQIPASRWPLALAFAGATGRFALCVAAWRGAYPWESGMGRCFVREYRGAHLALALLLTAPFLLPFPGGTPLSLCGAVLAGLGMAGAFNRRMGGVNGDVLGGTEVLGELIALGVLAS</sequence>
<evidence type="ECO:0000256" key="15">
    <source>
        <dbReference type="ARBA" id="ARBA00032605"/>
    </source>
</evidence>
<dbReference type="UniPathway" id="UPA00148">
    <property type="reaction ID" value="UER00238"/>
</dbReference>
<dbReference type="GO" id="GO:0008818">
    <property type="term" value="F:cobalamin 5'-phosphate synthase activity"/>
    <property type="evidence" value="ECO:0007669"/>
    <property type="project" value="UniProtKB-UniRule"/>
</dbReference>
<dbReference type="HOGENOM" id="CLU_057426_1_0_0"/>
<proteinExistence type="inferred from homology"/>
<dbReference type="PaxDb" id="584708-Apau_2348"/>
<feature type="transmembrane region" description="Helical" evidence="19">
    <location>
        <begin position="198"/>
        <end position="215"/>
    </location>
</feature>
<comment type="function">
    <text evidence="14 19">Joins adenosylcobinamide-GDP and alpha-ribazole to generate adenosylcobalamin (Ado-cobalamin). Also synthesizes adenosylcobalamin 5'-phosphate from adenosylcobinamide-GDP and alpha-ribazole 5'-phosphate.</text>
</comment>
<feature type="transmembrane region" description="Helical" evidence="19">
    <location>
        <begin position="109"/>
        <end position="130"/>
    </location>
</feature>
<name>E3D082_9BACT</name>
<dbReference type="Proteomes" id="UP000005096">
    <property type="component" value="Chromosome"/>
</dbReference>
<evidence type="ECO:0000256" key="17">
    <source>
        <dbReference type="ARBA" id="ARBA00048623"/>
    </source>
</evidence>
<evidence type="ECO:0000256" key="11">
    <source>
        <dbReference type="ARBA" id="ARBA00022842"/>
    </source>
</evidence>
<comment type="pathway">
    <text evidence="3 19">Cofactor biosynthesis; adenosylcobalamin biosynthesis; adenosylcobalamin from cob(II)yrinate a,c-diamide: step 7/7.</text>
</comment>
<dbReference type="OrthoDB" id="5555at2"/>
<dbReference type="eggNOG" id="COG0368">
    <property type="taxonomic scope" value="Bacteria"/>
</dbReference>
<evidence type="ECO:0000256" key="7">
    <source>
        <dbReference type="ARBA" id="ARBA00022475"/>
    </source>
</evidence>
<feature type="transmembrane region" description="Helical" evidence="19">
    <location>
        <begin position="36"/>
        <end position="56"/>
    </location>
</feature>
<accession>E3D082</accession>
<organism evidence="20 21">
    <name type="scientific">Aminomonas paucivorans DSM 12260</name>
    <dbReference type="NCBI Taxonomy" id="584708"/>
    <lineage>
        <taxon>Bacteria</taxon>
        <taxon>Thermotogati</taxon>
        <taxon>Synergistota</taxon>
        <taxon>Synergistia</taxon>
        <taxon>Synergistales</taxon>
        <taxon>Synergistaceae</taxon>
        <taxon>Aminomonas</taxon>
    </lineage>
</organism>
<dbReference type="HAMAP" id="MF_00719">
    <property type="entry name" value="CobS"/>
    <property type="match status" value="1"/>
</dbReference>
<dbReference type="GO" id="GO:0009236">
    <property type="term" value="P:cobalamin biosynthetic process"/>
    <property type="evidence" value="ECO:0007669"/>
    <property type="project" value="UniProtKB-UniRule"/>
</dbReference>
<dbReference type="EMBL" id="CM001022">
    <property type="protein sequence ID" value="EFQ24755.1"/>
    <property type="molecule type" value="Genomic_DNA"/>
</dbReference>
<evidence type="ECO:0000313" key="20">
    <source>
        <dbReference type="EMBL" id="EFQ24755.1"/>
    </source>
</evidence>
<keyword evidence="11 19" id="KW-0460">Magnesium</keyword>
<gene>
    <name evidence="19" type="primary">cobS</name>
    <name evidence="20" type="ORF">Apau_2348</name>
</gene>